<dbReference type="GO" id="GO:0003723">
    <property type="term" value="F:RNA binding"/>
    <property type="evidence" value="ECO:0007669"/>
    <property type="project" value="InterPro"/>
</dbReference>
<evidence type="ECO:0000256" key="2">
    <source>
        <dbReference type="PROSITE-ProRule" id="PRU00708"/>
    </source>
</evidence>
<dbReference type="PROSITE" id="PS51375">
    <property type="entry name" value="PPR"/>
    <property type="match status" value="2"/>
</dbReference>
<dbReference type="NCBIfam" id="TIGR00756">
    <property type="entry name" value="PPR"/>
    <property type="match status" value="3"/>
</dbReference>
<dbReference type="Pfam" id="PF20431">
    <property type="entry name" value="E_motif"/>
    <property type="match status" value="1"/>
</dbReference>
<accession>A0A835GWP4</accession>
<dbReference type="AlphaFoldDB" id="A0A835GWP4"/>
<dbReference type="Proteomes" id="UP000631114">
    <property type="component" value="Unassembled WGS sequence"/>
</dbReference>
<dbReference type="GO" id="GO:0009451">
    <property type="term" value="P:RNA modification"/>
    <property type="evidence" value="ECO:0007669"/>
    <property type="project" value="InterPro"/>
</dbReference>
<keyword evidence="4" id="KW-1185">Reference proteome</keyword>
<feature type="repeat" description="PPR" evidence="2">
    <location>
        <begin position="22"/>
        <end position="56"/>
    </location>
</feature>
<name>A0A835GWP4_9MAGN</name>
<dbReference type="PANTHER" id="PTHR47926:SF348">
    <property type="entry name" value="PENTATRICOPEPTIDE REPEAT-CONTAINING PROTEIN"/>
    <property type="match status" value="1"/>
</dbReference>
<gene>
    <name evidence="3" type="ORF">IFM89_008286</name>
</gene>
<evidence type="ECO:0008006" key="5">
    <source>
        <dbReference type="Google" id="ProtNLM"/>
    </source>
</evidence>
<dbReference type="EMBL" id="JADFTS010000009">
    <property type="protein sequence ID" value="KAF9588216.1"/>
    <property type="molecule type" value="Genomic_DNA"/>
</dbReference>
<dbReference type="InterPro" id="IPR046848">
    <property type="entry name" value="E_motif"/>
</dbReference>
<dbReference type="InterPro" id="IPR046960">
    <property type="entry name" value="PPR_At4g14850-like_plant"/>
</dbReference>
<sequence length="202" mass="22316">MYGKMGCLGSASKVFNSMRVKQVCAWNAMICSFASNAREKEALVMFERMKKEGIQPNEVTFVAVLTSCARGELVELGLQLFHSMRDFGVVPRMEHYGCVVDLLGRAGRLEEASEFIREMPFEPDETVLGALLGACKVHGAVQLASDVGKKLLELQPQHCGRYVVLSNIYAEAGRWGHAAHLRKAMVQSGIRKIPAYSCLDFA</sequence>
<comment type="caution">
    <text evidence="3">The sequence shown here is derived from an EMBL/GenBank/DDBJ whole genome shotgun (WGS) entry which is preliminary data.</text>
</comment>
<protein>
    <recommendedName>
        <fullName evidence="5">Pentatricopeptide repeat-containing protein</fullName>
    </recommendedName>
</protein>
<evidence type="ECO:0000256" key="1">
    <source>
        <dbReference type="ARBA" id="ARBA00022737"/>
    </source>
</evidence>
<dbReference type="Pfam" id="PF01535">
    <property type="entry name" value="PPR"/>
    <property type="match status" value="2"/>
</dbReference>
<dbReference type="PANTHER" id="PTHR47926">
    <property type="entry name" value="PENTATRICOPEPTIDE REPEAT-CONTAINING PROTEIN"/>
    <property type="match status" value="1"/>
</dbReference>
<dbReference type="Pfam" id="PF13041">
    <property type="entry name" value="PPR_2"/>
    <property type="match status" value="1"/>
</dbReference>
<organism evidence="3 4">
    <name type="scientific">Coptis chinensis</name>
    <dbReference type="NCBI Taxonomy" id="261450"/>
    <lineage>
        <taxon>Eukaryota</taxon>
        <taxon>Viridiplantae</taxon>
        <taxon>Streptophyta</taxon>
        <taxon>Embryophyta</taxon>
        <taxon>Tracheophyta</taxon>
        <taxon>Spermatophyta</taxon>
        <taxon>Magnoliopsida</taxon>
        <taxon>Ranunculales</taxon>
        <taxon>Ranunculaceae</taxon>
        <taxon>Coptidoideae</taxon>
        <taxon>Coptis</taxon>
    </lineage>
</organism>
<evidence type="ECO:0000313" key="3">
    <source>
        <dbReference type="EMBL" id="KAF9588216.1"/>
    </source>
</evidence>
<dbReference type="OrthoDB" id="185373at2759"/>
<proteinExistence type="predicted"/>
<feature type="repeat" description="PPR" evidence="2">
    <location>
        <begin position="57"/>
        <end position="91"/>
    </location>
</feature>
<dbReference type="InterPro" id="IPR011990">
    <property type="entry name" value="TPR-like_helical_dom_sf"/>
</dbReference>
<evidence type="ECO:0000313" key="4">
    <source>
        <dbReference type="Proteomes" id="UP000631114"/>
    </source>
</evidence>
<keyword evidence="1" id="KW-0677">Repeat</keyword>
<dbReference type="Gene3D" id="1.25.40.10">
    <property type="entry name" value="Tetratricopeptide repeat domain"/>
    <property type="match status" value="1"/>
</dbReference>
<dbReference type="InterPro" id="IPR002885">
    <property type="entry name" value="PPR_rpt"/>
</dbReference>
<reference evidence="3 4" key="1">
    <citation type="submission" date="2020-10" db="EMBL/GenBank/DDBJ databases">
        <title>The Coptis chinensis genome and diversification of protoberbering-type alkaloids.</title>
        <authorList>
            <person name="Wang B."/>
            <person name="Shu S."/>
            <person name="Song C."/>
            <person name="Liu Y."/>
        </authorList>
    </citation>
    <scope>NUCLEOTIDE SEQUENCE [LARGE SCALE GENOMIC DNA]</scope>
    <source>
        <strain evidence="3">HL-2020</strain>
        <tissue evidence="3">Leaf</tissue>
    </source>
</reference>
<dbReference type="FunFam" id="1.25.40.10:FF:000184">
    <property type="entry name" value="Pentatricopeptide repeat-containing protein, chloroplastic"/>
    <property type="match status" value="1"/>
</dbReference>